<comment type="caution">
    <text evidence="1">The sequence shown here is derived from an EMBL/GenBank/DDBJ whole genome shotgun (WGS) entry which is preliminary data.</text>
</comment>
<accession>A0AAV4Y2Y8</accession>
<dbReference type="EMBL" id="BPLR01018584">
    <property type="protein sequence ID" value="GIZ00761.1"/>
    <property type="molecule type" value="Genomic_DNA"/>
</dbReference>
<protein>
    <submittedName>
        <fullName evidence="1">Uncharacterized protein</fullName>
    </submittedName>
</protein>
<evidence type="ECO:0000313" key="1">
    <source>
        <dbReference type="EMBL" id="GIZ00761.1"/>
    </source>
</evidence>
<keyword evidence="2" id="KW-1185">Reference proteome</keyword>
<gene>
    <name evidence="1" type="ORF">CEXT_639861</name>
</gene>
<organism evidence="1 2">
    <name type="scientific">Caerostris extrusa</name>
    <name type="common">Bark spider</name>
    <name type="synonym">Caerostris bankana</name>
    <dbReference type="NCBI Taxonomy" id="172846"/>
    <lineage>
        <taxon>Eukaryota</taxon>
        <taxon>Metazoa</taxon>
        <taxon>Ecdysozoa</taxon>
        <taxon>Arthropoda</taxon>
        <taxon>Chelicerata</taxon>
        <taxon>Arachnida</taxon>
        <taxon>Araneae</taxon>
        <taxon>Araneomorphae</taxon>
        <taxon>Entelegynae</taxon>
        <taxon>Araneoidea</taxon>
        <taxon>Araneidae</taxon>
        <taxon>Caerostris</taxon>
    </lineage>
</organism>
<proteinExistence type="predicted"/>
<reference evidence="1 2" key="1">
    <citation type="submission" date="2021-06" db="EMBL/GenBank/DDBJ databases">
        <title>Caerostris extrusa draft genome.</title>
        <authorList>
            <person name="Kono N."/>
            <person name="Arakawa K."/>
        </authorList>
    </citation>
    <scope>NUCLEOTIDE SEQUENCE [LARGE SCALE GENOMIC DNA]</scope>
</reference>
<sequence>MNNRVGGAFVVYNKGLEVYCHGFRLSDHETAYSAERMPSKLPSTSPITTTYSSLASSLTQDQCCRQSATQII</sequence>
<evidence type="ECO:0000313" key="2">
    <source>
        <dbReference type="Proteomes" id="UP001054945"/>
    </source>
</evidence>
<name>A0AAV4Y2Y8_CAEEX</name>
<dbReference type="AlphaFoldDB" id="A0AAV4Y2Y8"/>
<dbReference type="Proteomes" id="UP001054945">
    <property type="component" value="Unassembled WGS sequence"/>
</dbReference>